<evidence type="ECO:0000313" key="2">
    <source>
        <dbReference type="RefSeq" id="XP_071917952.1"/>
    </source>
</evidence>
<reference evidence="2" key="1">
    <citation type="submission" date="2025-08" db="UniProtKB">
        <authorList>
            <consortium name="RefSeq"/>
        </authorList>
    </citation>
    <scope>IDENTIFICATION</scope>
    <source>
        <tissue evidence="2">Leaves</tissue>
    </source>
</reference>
<proteinExistence type="predicted"/>
<sequence>MSKVLRGKYFKGQSIWEMKIRASDSWMWRSIISARDLLERGARKRVGDGRTIDIWRDKWIMDRGKGKVFTSKPPNCQLQKVYELIQNGKWNVDKIKVVFSEEDCKRIIGILLSICNGKDKLVWPYSTTRVSIGKTGYMVAKKIQKEKNGKDTARSDHAEMKWNAAPIKWAEIHEFGNKFWLWWNSILGAKDRVERKDHIILTVNILWQIWKSRNQIHFNKKRKRLGSIINGAMQEWFECQSVQTEKVDEEEEKEGNTRGKNKWLLPQEGIIKLSTDATVDTRKGKANWGIFARGANGAIISACVGPEQRNSEPLIEETNTTRNALFKAKLEG</sequence>
<name>A0ABM4VEJ1_COFAR</name>
<dbReference type="Proteomes" id="UP001652660">
    <property type="component" value="Chromosome 8e"/>
</dbReference>
<organism evidence="1 2">
    <name type="scientific">Coffea arabica</name>
    <name type="common">Arabian coffee</name>
    <dbReference type="NCBI Taxonomy" id="13443"/>
    <lineage>
        <taxon>Eukaryota</taxon>
        <taxon>Viridiplantae</taxon>
        <taxon>Streptophyta</taxon>
        <taxon>Embryophyta</taxon>
        <taxon>Tracheophyta</taxon>
        <taxon>Spermatophyta</taxon>
        <taxon>Magnoliopsida</taxon>
        <taxon>eudicotyledons</taxon>
        <taxon>Gunneridae</taxon>
        <taxon>Pentapetalae</taxon>
        <taxon>asterids</taxon>
        <taxon>lamiids</taxon>
        <taxon>Gentianales</taxon>
        <taxon>Rubiaceae</taxon>
        <taxon>Ixoroideae</taxon>
        <taxon>Gardenieae complex</taxon>
        <taxon>Bertiereae - Coffeeae clade</taxon>
        <taxon>Coffeeae</taxon>
        <taxon>Coffea</taxon>
    </lineage>
</organism>
<protein>
    <submittedName>
        <fullName evidence="2">Uncharacterized protein</fullName>
    </submittedName>
</protein>
<accession>A0ABM4VEJ1</accession>
<dbReference type="GeneID" id="140012999"/>
<gene>
    <name evidence="2" type="primary">LOC140012999</name>
</gene>
<evidence type="ECO:0000313" key="1">
    <source>
        <dbReference type="Proteomes" id="UP001652660"/>
    </source>
</evidence>
<keyword evidence="1" id="KW-1185">Reference proteome</keyword>
<dbReference type="RefSeq" id="XP_071917952.1">
    <property type="nucleotide sequence ID" value="XM_072061851.1"/>
</dbReference>